<dbReference type="Pfam" id="PF18134">
    <property type="entry name" value="AGS_C"/>
    <property type="match status" value="1"/>
</dbReference>
<dbReference type="OrthoDB" id="9758570at2"/>
<dbReference type="CDD" id="cd07302">
    <property type="entry name" value="CHD"/>
    <property type="match status" value="1"/>
</dbReference>
<dbReference type="Gene3D" id="3.30.70.1230">
    <property type="entry name" value="Nucleotide cyclase"/>
    <property type="match status" value="1"/>
</dbReference>
<proteinExistence type="predicted"/>
<dbReference type="GO" id="GO:0035556">
    <property type="term" value="P:intracellular signal transduction"/>
    <property type="evidence" value="ECO:0007669"/>
    <property type="project" value="InterPro"/>
</dbReference>
<organism evidence="2 3">
    <name type="scientific">Caballeronia sordidicola</name>
    <name type="common">Burkholderia sordidicola</name>
    <dbReference type="NCBI Taxonomy" id="196367"/>
    <lineage>
        <taxon>Bacteria</taxon>
        <taxon>Pseudomonadati</taxon>
        <taxon>Pseudomonadota</taxon>
        <taxon>Betaproteobacteria</taxon>
        <taxon>Burkholderiales</taxon>
        <taxon>Burkholderiaceae</taxon>
        <taxon>Caballeronia</taxon>
    </lineage>
</organism>
<dbReference type="InterPro" id="IPR040511">
    <property type="entry name" value="AGS_C"/>
</dbReference>
<evidence type="ECO:0000259" key="1">
    <source>
        <dbReference type="PROSITE" id="PS50125"/>
    </source>
</evidence>
<comment type="caution">
    <text evidence="2">The sequence shown here is derived from an EMBL/GenBank/DDBJ whole genome shotgun (WGS) entry which is preliminary data.</text>
</comment>
<sequence length="354" mass="38844">MFVDIANSTRLSIRYDLEMVRHIKNSILRAASEVVRSMDGHVHRFMGDALMAYFGGRLQTKESSAMAALSCSAMLQVLMTQSVVPDLLRHGIDASDLGFRVGVDFGGDKEVLWSSYGYSVVNEVTATSFFVDASAKLQGMASKDSAMLGQNLLKFLDVPEAMTAIKYKTRAGKQEAAEYLSPNYIRPDGTPNNYRIRELNFGKFAKLLPLPTELKELVVSGVKSHGGITFSAYLLKDGAALVRYPSISACLEKGRSVRFELRAEPGALDGLKLPLTAKFVKQNHGVEATQAVQTIPEIIQRDMKPTSDAYRNPRPTVAHIDRDTSYRGLHTVSVELLAARGELVFADVIGVHIA</sequence>
<gene>
    <name evidence="2" type="ORF">BSU04_34990</name>
</gene>
<reference evidence="3" key="1">
    <citation type="submission" date="2017-01" db="EMBL/GenBank/DDBJ databases">
        <title>Genome Analysis of Deinococcus marmoris KOPRI26562.</title>
        <authorList>
            <person name="Kim J.H."/>
            <person name="Oh H.-M."/>
        </authorList>
    </citation>
    <scope>NUCLEOTIDE SEQUENCE [LARGE SCALE GENOMIC DNA]</scope>
    <source>
        <strain evidence="3">PAMC 26633</strain>
    </source>
</reference>
<evidence type="ECO:0000313" key="2">
    <source>
        <dbReference type="EMBL" id="OXC73836.1"/>
    </source>
</evidence>
<protein>
    <recommendedName>
        <fullName evidence="1">Guanylate cyclase domain-containing protein</fullName>
    </recommendedName>
</protein>
<evidence type="ECO:0000313" key="3">
    <source>
        <dbReference type="Proteomes" id="UP000214720"/>
    </source>
</evidence>
<dbReference type="SUPFAM" id="SSF55073">
    <property type="entry name" value="Nucleotide cyclase"/>
    <property type="match status" value="1"/>
</dbReference>
<dbReference type="InterPro" id="IPR029787">
    <property type="entry name" value="Nucleotide_cyclase"/>
</dbReference>
<dbReference type="Proteomes" id="UP000214720">
    <property type="component" value="Unassembled WGS sequence"/>
</dbReference>
<feature type="domain" description="Guanylate cyclase" evidence="1">
    <location>
        <begin position="1"/>
        <end position="106"/>
    </location>
</feature>
<accession>A0A226WRM1</accession>
<dbReference type="GO" id="GO:0004016">
    <property type="term" value="F:adenylate cyclase activity"/>
    <property type="evidence" value="ECO:0007669"/>
    <property type="project" value="UniProtKB-ARBA"/>
</dbReference>
<dbReference type="InterPro" id="IPR001054">
    <property type="entry name" value="A/G_cyclase"/>
</dbReference>
<dbReference type="GO" id="GO:0009190">
    <property type="term" value="P:cyclic nucleotide biosynthetic process"/>
    <property type="evidence" value="ECO:0007669"/>
    <property type="project" value="InterPro"/>
</dbReference>
<name>A0A226WRM1_CABSO</name>
<dbReference type="AlphaFoldDB" id="A0A226WRM1"/>
<dbReference type="EMBL" id="MTHB01000236">
    <property type="protein sequence ID" value="OXC73836.1"/>
    <property type="molecule type" value="Genomic_DNA"/>
</dbReference>
<dbReference type="PROSITE" id="PS50125">
    <property type="entry name" value="GUANYLATE_CYCLASE_2"/>
    <property type="match status" value="1"/>
</dbReference>